<sequence length="331" mass="38020">MQMNRSSDCVINEEDHEQDYSNKKTTINIPYLEEDYAEDQENDDDGIQLGPVNRNSPGTSRHKNGSTSSHSTVEESSKKTNLASGYVRPYVRSKNPRLRWTPELHLRFVQAVDKLGGQERATPKLVLQMMNVKGLSISHVKSHLQMYRSKKFEDPAQGILEQGLLYEGDNHHIYNLSHLPMLQSLSQKPISNFSLSNRQTNPDHSYLVDELSHGVYGSRTGRFLMEMNKKIEEPQQDHNHIQNNGQMHAINKDIIINDQEKMVSKRKTNNQLQDQENDPDLDLKLSIQINTREDDDMKNDESNLSLSLFSTNSIRSIRRSKHAKLTLDLTL</sequence>
<comment type="subcellular location">
    <subcellularLocation>
        <location evidence="1">Nucleus</location>
    </subcellularLocation>
</comment>
<keyword evidence="3" id="KW-0804">Transcription</keyword>
<dbReference type="OrthoDB" id="551907at2759"/>
<dbReference type="InterPro" id="IPR006447">
    <property type="entry name" value="Myb_dom_plants"/>
</dbReference>
<keyword evidence="4" id="KW-0539">Nucleus</keyword>
<keyword evidence="8" id="KW-1185">Reference proteome</keyword>
<dbReference type="InterPro" id="IPR017930">
    <property type="entry name" value="Myb_dom"/>
</dbReference>
<evidence type="ECO:0000313" key="7">
    <source>
        <dbReference type="EMBL" id="KAD4586002.1"/>
    </source>
</evidence>
<dbReference type="Proteomes" id="UP000326396">
    <property type="component" value="Linkage Group LG2"/>
</dbReference>
<accession>A0A5N6NDT4</accession>
<evidence type="ECO:0000256" key="4">
    <source>
        <dbReference type="ARBA" id="ARBA00023242"/>
    </source>
</evidence>
<feature type="compositionally biased region" description="Acidic residues" evidence="5">
    <location>
        <begin position="32"/>
        <end position="46"/>
    </location>
</feature>
<protein>
    <recommendedName>
        <fullName evidence="6">HTH myb-type domain-containing protein</fullName>
    </recommendedName>
</protein>
<proteinExistence type="predicted"/>
<name>A0A5N6NDT4_9ASTR</name>
<dbReference type="PANTHER" id="PTHR31314">
    <property type="entry name" value="MYB FAMILY TRANSCRIPTION FACTOR PHL7-LIKE"/>
    <property type="match status" value="1"/>
</dbReference>
<reference evidence="7 8" key="1">
    <citation type="submission" date="2019-05" db="EMBL/GenBank/DDBJ databases">
        <title>Mikania micrantha, genome provides insights into the molecular mechanism of rapid growth.</title>
        <authorList>
            <person name="Liu B."/>
        </authorList>
    </citation>
    <scope>NUCLEOTIDE SEQUENCE [LARGE SCALE GENOMIC DNA]</scope>
    <source>
        <strain evidence="7">NLD-2019</strain>
        <tissue evidence="7">Leaf</tissue>
    </source>
</reference>
<keyword evidence="2" id="KW-0805">Transcription regulation</keyword>
<dbReference type="GO" id="GO:0003677">
    <property type="term" value="F:DNA binding"/>
    <property type="evidence" value="ECO:0007669"/>
    <property type="project" value="InterPro"/>
</dbReference>
<dbReference type="EMBL" id="SZYD01000012">
    <property type="protein sequence ID" value="KAD4586002.1"/>
    <property type="molecule type" value="Genomic_DNA"/>
</dbReference>
<feature type="region of interest" description="Disordered" evidence="5">
    <location>
        <begin position="1"/>
        <end position="80"/>
    </location>
</feature>
<dbReference type="AlphaFoldDB" id="A0A5N6NDT4"/>
<comment type="caution">
    <text evidence="7">The sequence shown here is derived from an EMBL/GenBank/DDBJ whole genome shotgun (WGS) entry which is preliminary data.</text>
</comment>
<evidence type="ECO:0000259" key="6">
    <source>
        <dbReference type="PROSITE" id="PS51294"/>
    </source>
</evidence>
<dbReference type="SUPFAM" id="SSF46689">
    <property type="entry name" value="Homeodomain-like"/>
    <property type="match status" value="1"/>
</dbReference>
<dbReference type="InterPro" id="IPR009057">
    <property type="entry name" value="Homeodomain-like_sf"/>
</dbReference>
<evidence type="ECO:0000313" key="8">
    <source>
        <dbReference type="Proteomes" id="UP000326396"/>
    </source>
</evidence>
<dbReference type="PROSITE" id="PS51294">
    <property type="entry name" value="HTH_MYB"/>
    <property type="match status" value="1"/>
</dbReference>
<evidence type="ECO:0000256" key="5">
    <source>
        <dbReference type="SAM" id="MobiDB-lite"/>
    </source>
</evidence>
<dbReference type="InterPro" id="IPR001005">
    <property type="entry name" value="SANT/Myb"/>
</dbReference>
<dbReference type="Gene3D" id="1.10.10.60">
    <property type="entry name" value="Homeodomain-like"/>
    <property type="match status" value="1"/>
</dbReference>
<dbReference type="NCBIfam" id="TIGR01557">
    <property type="entry name" value="myb_SHAQKYF"/>
    <property type="match status" value="1"/>
</dbReference>
<dbReference type="FunFam" id="1.10.10.60:FF:000002">
    <property type="entry name" value="Myb family transcription factor"/>
    <property type="match status" value="1"/>
</dbReference>
<evidence type="ECO:0000256" key="2">
    <source>
        <dbReference type="ARBA" id="ARBA00023015"/>
    </source>
</evidence>
<evidence type="ECO:0000256" key="3">
    <source>
        <dbReference type="ARBA" id="ARBA00023163"/>
    </source>
</evidence>
<gene>
    <name evidence="7" type="ORF">E3N88_23603</name>
</gene>
<evidence type="ECO:0000256" key="1">
    <source>
        <dbReference type="ARBA" id="ARBA00004123"/>
    </source>
</evidence>
<feature type="domain" description="HTH myb-type" evidence="6">
    <location>
        <begin position="97"/>
        <end position="152"/>
    </location>
</feature>
<organism evidence="7 8">
    <name type="scientific">Mikania micrantha</name>
    <name type="common">bitter vine</name>
    <dbReference type="NCBI Taxonomy" id="192012"/>
    <lineage>
        <taxon>Eukaryota</taxon>
        <taxon>Viridiplantae</taxon>
        <taxon>Streptophyta</taxon>
        <taxon>Embryophyta</taxon>
        <taxon>Tracheophyta</taxon>
        <taxon>Spermatophyta</taxon>
        <taxon>Magnoliopsida</taxon>
        <taxon>eudicotyledons</taxon>
        <taxon>Gunneridae</taxon>
        <taxon>Pentapetalae</taxon>
        <taxon>asterids</taxon>
        <taxon>campanulids</taxon>
        <taxon>Asterales</taxon>
        <taxon>Asteraceae</taxon>
        <taxon>Asteroideae</taxon>
        <taxon>Heliantheae alliance</taxon>
        <taxon>Eupatorieae</taxon>
        <taxon>Mikania</taxon>
    </lineage>
</organism>
<dbReference type="InterPro" id="IPR046955">
    <property type="entry name" value="PHR1-like"/>
</dbReference>
<dbReference type="GO" id="GO:0005634">
    <property type="term" value="C:nucleus"/>
    <property type="evidence" value="ECO:0007669"/>
    <property type="project" value="UniProtKB-SubCell"/>
</dbReference>
<dbReference type="Pfam" id="PF00249">
    <property type="entry name" value="Myb_DNA-binding"/>
    <property type="match status" value="1"/>
</dbReference>
<dbReference type="PANTHER" id="PTHR31314:SF187">
    <property type="entry name" value="TRANSCRIPTION FACTOR MYB-RELATED FAMILY"/>
    <property type="match status" value="1"/>
</dbReference>
<dbReference type="GO" id="GO:0003700">
    <property type="term" value="F:DNA-binding transcription factor activity"/>
    <property type="evidence" value="ECO:0007669"/>
    <property type="project" value="InterPro"/>
</dbReference>